<keyword evidence="6" id="KW-0028">Amino-acid biosynthesis</keyword>
<dbReference type="HAMAP" id="MF_01106">
    <property type="entry name" value="ArgJ"/>
    <property type="match status" value="1"/>
</dbReference>
<dbReference type="PANTHER" id="PTHR23100:SF0">
    <property type="entry name" value="ARGININE BIOSYNTHESIS BIFUNCTIONAL PROTEIN ARGJ, MITOCHONDRIAL"/>
    <property type="match status" value="1"/>
</dbReference>
<dbReference type="SUPFAM" id="SSF56266">
    <property type="entry name" value="DmpA/ArgJ-like"/>
    <property type="match status" value="1"/>
</dbReference>
<dbReference type="Pfam" id="PF01960">
    <property type="entry name" value="ArgJ"/>
    <property type="match status" value="1"/>
</dbReference>
<keyword evidence="4 6" id="KW-0068">Autocatalytic cleavage</keyword>
<dbReference type="PANTHER" id="PTHR23100">
    <property type="entry name" value="ARGININE BIOSYNTHESIS BIFUNCTIONAL PROTEIN ARGJ"/>
    <property type="match status" value="1"/>
</dbReference>
<feature type="chain" id="PRO_5044927504" description="Arginine biosynthesis bifunctional protein ArgJ alpha chain" evidence="6">
    <location>
        <begin position="1"/>
        <end position="187"/>
    </location>
</feature>
<comment type="similarity">
    <text evidence="1 6">Belongs to the ArgJ family.</text>
</comment>
<keyword evidence="8" id="KW-1185">Reference proteome</keyword>
<dbReference type="Gene3D" id="3.60.70.12">
    <property type="entry name" value="L-amino peptidase D-ALA esterase/amidase"/>
    <property type="match status" value="1"/>
</dbReference>
<dbReference type="CDD" id="cd02152">
    <property type="entry name" value="OAT"/>
    <property type="match status" value="1"/>
</dbReference>
<comment type="function">
    <text evidence="6">Catalyzes two activities which are involved in the cyclic version of arginine biosynthesis: the synthesis of N-acetylglutamate from glutamate and acetyl-CoA as the acetyl donor, and of ornithine by transacetylation between N(2)-acetylornithine and glutamate.</text>
</comment>
<proteinExistence type="inferred from homology"/>
<evidence type="ECO:0000256" key="2">
    <source>
        <dbReference type="ARBA" id="ARBA00011475"/>
    </source>
</evidence>
<comment type="subunit">
    <text evidence="2 6">Heterotetramer of two alpha and two beta chains.</text>
</comment>
<comment type="catalytic activity">
    <reaction evidence="6">
        <text>L-glutamate + acetyl-CoA = N-acetyl-L-glutamate + CoA + H(+)</text>
        <dbReference type="Rhea" id="RHEA:24292"/>
        <dbReference type="ChEBI" id="CHEBI:15378"/>
        <dbReference type="ChEBI" id="CHEBI:29985"/>
        <dbReference type="ChEBI" id="CHEBI:44337"/>
        <dbReference type="ChEBI" id="CHEBI:57287"/>
        <dbReference type="ChEBI" id="CHEBI:57288"/>
        <dbReference type="EC" id="2.3.1.1"/>
    </reaction>
</comment>
<evidence type="ECO:0000256" key="6">
    <source>
        <dbReference type="HAMAP-Rule" id="MF_01106"/>
    </source>
</evidence>
<comment type="catalytic activity">
    <reaction evidence="6">
        <text>N(2)-acetyl-L-ornithine + L-glutamate = N-acetyl-L-glutamate + L-ornithine</text>
        <dbReference type="Rhea" id="RHEA:15349"/>
        <dbReference type="ChEBI" id="CHEBI:29985"/>
        <dbReference type="ChEBI" id="CHEBI:44337"/>
        <dbReference type="ChEBI" id="CHEBI:46911"/>
        <dbReference type="ChEBI" id="CHEBI:57805"/>
        <dbReference type="EC" id="2.3.1.35"/>
    </reaction>
</comment>
<dbReference type="EC" id="2.3.1.1" evidence="6"/>
<protein>
    <recommendedName>
        <fullName evidence="6">Arginine biosynthesis bifunctional protein ArgJ</fullName>
    </recommendedName>
    <domain>
        <recommendedName>
            <fullName evidence="6">Glutamate N-acetyltransferase</fullName>
            <ecNumber evidence="6">2.3.1.35</ecNumber>
        </recommendedName>
        <alternativeName>
            <fullName evidence="6">Ornithine acetyltransferase</fullName>
            <shortName evidence="6">OATase</shortName>
        </alternativeName>
        <alternativeName>
            <fullName evidence="6">Ornithine transacetylase</fullName>
        </alternativeName>
    </domain>
    <domain>
        <recommendedName>
            <fullName evidence="6">Amino-acid acetyltransferase</fullName>
            <ecNumber evidence="6">2.3.1.1</ecNumber>
        </recommendedName>
        <alternativeName>
            <fullName evidence="6">N-acetylglutamate synthase</fullName>
            <shortName evidence="6">AGSase</shortName>
        </alternativeName>
    </domain>
    <component>
        <recommendedName>
            <fullName evidence="6">Arginine biosynthesis bifunctional protein ArgJ alpha chain</fullName>
        </recommendedName>
    </component>
    <component>
        <recommendedName>
            <fullName evidence="6">Arginine biosynthesis bifunctional protein ArgJ beta chain</fullName>
        </recommendedName>
    </component>
</protein>
<comment type="caution">
    <text evidence="7">The sequence shown here is derived from an EMBL/GenBank/DDBJ whole genome shotgun (WGS) entry which is preliminary data.</text>
</comment>
<reference evidence="8" key="1">
    <citation type="journal article" date="2019" name="Int. J. Syst. Evol. Microbiol.">
        <title>The Global Catalogue of Microorganisms (GCM) 10K type strain sequencing project: providing services to taxonomists for standard genome sequencing and annotation.</title>
        <authorList>
            <consortium name="The Broad Institute Genomics Platform"/>
            <consortium name="The Broad Institute Genome Sequencing Center for Infectious Disease"/>
            <person name="Wu L."/>
            <person name="Ma J."/>
        </authorList>
    </citation>
    <scope>NUCLEOTIDE SEQUENCE [LARGE SCALE GENOMIC DNA]</scope>
    <source>
        <strain evidence="8">JCM 30742</strain>
    </source>
</reference>
<dbReference type="InterPro" id="IPR042195">
    <property type="entry name" value="ArgJ_beta_C"/>
</dbReference>
<feature type="site" description="Involved in the stabilization of negative charge on the oxyanion by the formation of the oxyanion hole" evidence="6">
    <location>
        <position position="114"/>
    </location>
</feature>
<evidence type="ECO:0000313" key="8">
    <source>
        <dbReference type="Proteomes" id="UP001500752"/>
    </source>
</evidence>
<feature type="binding site" evidence="6">
    <location>
        <position position="392"/>
    </location>
    <ligand>
        <name>substrate</name>
    </ligand>
</feature>
<feature type="binding site" evidence="6">
    <location>
        <position position="155"/>
    </location>
    <ligand>
        <name>substrate</name>
    </ligand>
</feature>
<keyword evidence="5 6" id="KW-0012">Acyltransferase</keyword>
<dbReference type="Gene3D" id="3.10.20.340">
    <property type="entry name" value="ArgJ beta chain, C-terminal domain"/>
    <property type="match status" value="1"/>
</dbReference>
<comment type="pathway">
    <text evidence="6">Amino-acid biosynthesis; L-arginine biosynthesis; L-ornithine and N-acetyl-L-glutamate from L-glutamate and N(2)-acetyl-L-ornithine (cyclic): step 1/1.</text>
</comment>
<feature type="binding site" evidence="6">
    <location>
        <position position="268"/>
    </location>
    <ligand>
        <name>substrate</name>
    </ligand>
</feature>
<keyword evidence="3 6" id="KW-0808">Transferase</keyword>
<feature type="binding site" evidence="6">
    <location>
        <position position="188"/>
    </location>
    <ligand>
        <name>substrate</name>
    </ligand>
</feature>
<dbReference type="Proteomes" id="UP001500752">
    <property type="component" value="Unassembled WGS sequence"/>
</dbReference>
<name>A0ABP7CRC8_9MICC</name>
<evidence type="ECO:0000313" key="7">
    <source>
        <dbReference type="EMBL" id="GAA3695170.1"/>
    </source>
</evidence>
<comment type="subcellular location">
    <subcellularLocation>
        <location evidence="6">Cytoplasm</location>
    </subcellularLocation>
</comment>
<dbReference type="EMBL" id="BAABEO010000023">
    <property type="protein sequence ID" value="GAA3695170.1"/>
    <property type="molecule type" value="Genomic_DNA"/>
</dbReference>
<gene>
    <name evidence="6 7" type="primary">argJ</name>
    <name evidence="7" type="ORF">GCM10023081_35520</name>
</gene>
<keyword evidence="6" id="KW-0055">Arginine biosynthesis</keyword>
<dbReference type="NCBIfam" id="TIGR00120">
    <property type="entry name" value="ArgJ"/>
    <property type="match status" value="1"/>
</dbReference>
<organism evidence="7 8">
    <name type="scientific">Arthrobacter ginkgonis</name>
    <dbReference type="NCBI Taxonomy" id="1630594"/>
    <lineage>
        <taxon>Bacteria</taxon>
        <taxon>Bacillati</taxon>
        <taxon>Actinomycetota</taxon>
        <taxon>Actinomycetes</taxon>
        <taxon>Micrococcales</taxon>
        <taxon>Micrococcaceae</taxon>
        <taxon>Arthrobacter</taxon>
    </lineage>
</organism>
<feature type="binding site" evidence="6">
    <location>
        <position position="177"/>
    </location>
    <ligand>
        <name>substrate</name>
    </ligand>
</feature>
<feature type="binding site" evidence="6">
    <location>
        <position position="387"/>
    </location>
    <ligand>
        <name>substrate</name>
    </ligand>
</feature>
<evidence type="ECO:0000256" key="3">
    <source>
        <dbReference type="ARBA" id="ARBA00022679"/>
    </source>
</evidence>
<evidence type="ECO:0000256" key="5">
    <source>
        <dbReference type="ARBA" id="ARBA00023315"/>
    </source>
</evidence>
<keyword evidence="6" id="KW-0511">Multifunctional enzyme</keyword>
<feature type="active site" description="Nucleophile" evidence="6">
    <location>
        <position position="188"/>
    </location>
</feature>
<evidence type="ECO:0000256" key="4">
    <source>
        <dbReference type="ARBA" id="ARBA00022813"/>
    </source>
</evidence>
<comment type="pathway">
    <text evidence="6">Amino-acid biosynthesis; L-arginine biosynthesis; N(2)-acetyl-L-ornithine from L-glutamate: step 1/4.</text>
</comment>
<dbReference type="InterPro" id="IPR002813">
    <property type="entry name" value="Arg_biosynth_ArgJ"/>
</dbReference>
<keyword evidence="6" id="KW-0963">Cytoplasm</keyword>
<dbReference type="RefSeq" id="WP_345152872.1">
    <property type="nucleotide sequence ID" value="NZ_BAABEO010000023.1"/>
</dbReference>
<feature type="site" description="Involved in the stabilization of negative charge on the oxyanion by the formation of the oxyanion hole" evidence="6">
    <location>
        <position position="115"/>
    </location>
</feature>
<evidence type="ECO:0000256" key="1">
    <source>
        <dbReference type="ARBA" id="ARBA00006774"/>
    </source>
</evidence>
<feature type="chain" id="PRO_5044927503" description="Arginine biosynthesis bifunctional protein ArgJ beta chain" evidence="6">
    <location>
        <begin position="188"/>
        <end position="392"/>
    </location>
</feature>
<dbReference type="InterPro" id="IPR016117">
    <property type="entry name" value="ArgJ-like_dom_sf"/>
</dbReference>
<feature type="site" description="Cleavage; by autolysis" evidence="6">
    <location>
        <begin position="187"/>
        <end position="188"/>
    </location>
</feature>
<dbReference type="EC" id="2.3.1.35" evidence="6"/>
<accession>A0ABP7CRC8</accession>
<dbReference type="NCBIfam" id="NF003802">
    <property type="entry name" value="PRK05388.1"/>
    <property type="match status" value="1"/>
</dbReference>
<sequence length="392" mass="39583">MTASPLGVTAPAGFRAAGITAGLKASGKPDLALVVNDGPLRHAAAVFTSNRVAAAPVHWSRQAVSDGRADAVVLNSGGANACTGALGFQNTHATAEHVAQVLRISSGDVLVCSTGLIGEQLPMDKILPGVDAAAAQLGTGSEFDGGSAAATAIMTTDTVSKQAGFAGTGYAIGGMAKGAGMLAPGLATMLVVLTTDAVVEPAALEAALRGATRVSFDRADSDGCMSTNDTVILLASGASGTVPDPDEFAAGLTAVCTDLALQLIRDAEGASHDITIRTFNAASEADAEEVGRAVARSNLFKTAIFGRDPNWGRVLSAVGTTKAAFEAENLNVSMNGVQVCRAGGVGEDRNLVDLSGREVLVEIDLAAGSAEASIWTNDLTHDYVHENSAYSS</sequence>